<gene>
    <name evidence="2" type="ORF">HOO65_060304</name>
</gene>
<feature type="region of interest" description="Disordered" evidence="1">
    <location>
        <begin position="1"/>
        <end position="33"/>
    </location>
</feature>
<proteinExistence type="predicted"/>
<dbReference type="Proteomes" id="UP001610728">
    <property type="component" value="Unassembled WGS sequence"/>
</dbReference>
<evidence type="ECO:0000313" key="3">
    <source>
        <dbReference type="Proteomes" id="UP001610728"/>
    </source>
</evidence>
<keyword evidence="3" id="KW-1185">Reference proteome</keyword>
<dbReference type="EMBL" id="JABSNW010000006">
    <property type="protein sequence ID" value="KAL2886474.1"/>
    <property type="molecule type" value="Genomic_DNA"/>
</dbReference>
<dbReference type="GeneID" id="98119700"/>
<comment type="caution">
    <text evidence="2">The sequence shown here is derived from an EMBL/GenBank/DDBJ whole genome shotgun (WGS) entry which is preliminary data.</text>
</comment>
<accession>A0ABR4MDX6</accession>
<dbReference type="RefSeq" id="XP_070857654.1">
    <property type="nucleotide sequence ID" value="XM_071003925.1"/>
</dbReference>
<reference evidence="2 3" key="1">
    <citation type="submission" date="2020-05" db="EMBL/GenBank/DDBJ databases">
        <title>Ceratocystis lukuohia genome.</title>
        <authorList>
            <person name="Harrington T.C."/>
            <person name="Kim K."/>
            <person name="Mayers C.G."/>
        </authorList>
    </citation>
    <scope>NUCLEOTIDE SEQUENCE [LARGE SCALE GENOMIC DNA]</scope>
    <source>
        <strain evidence="2 3">C4212</strain>
    </source>
</reference>
<evidence type="ECO:0008006" key="4">
    <source>
        <dbReference type="Google" id="ProtNLM"/>
    </source>
</evidence>
<dbReference type="PANTHER" id="PTHR38166">
    <property type="entry name" value="C2H2-TYPE DOMAIN-CONTAINING PROTEIN-RELATED"/>
    <property type="match status" value="1"/>
</dbReference>
<organism evidence="2 3">
    <name type="scientific">Ceratocystis lukuohia</name>
    <dbReference type="NCBI Taxonomy" id="2019550"/>
    <lineage>
        <taxon>Eukaryota</taxon>
        <taxon>Fungi</taxon>
        <taxon>Dikarya</taxon>
        <taxon>Ascomycota</taxon>
        <taxon>Pezizomycotina</taxon>
        <taxon>Sordariomycetes</taxon>
        <taxon>Hypocreomycetidae</taxon>
        <taxon>Microascales</taxon>
        <taxon>Ceratocystidaceae</taxon>
        <taxon>Ceratocystis</taxon>
    </lineage>
</organism>
<evidence type="ECO:0000313" key="2">
    <source>
        <dbReference type="EMBL" id="KAL2886474.1"/>
    </source>
</evidence>
<dbReference type="PANTHER" id="PTHR38166:SF1">
    <property type="entry name" value="C2H2-TYPE DOMAIN-CONTAINING PROTEIN"/>
    <property type="match status" value="1"/>
</dbReference>
<feature type="compositionally biased region" description="Polar residues" evidence="1">
    <location>
        <begin position="15"/>
        <end position="33"/>
    </location>
</feature>
<name>A0ABR4MDX6_9PEZI</name>
<evidence type="ECO:0000256" key="1">
    <source>
        <dbReference type="SAM" id="MobiDB-lite"/>
    </source>
</evidence>
<protein>
    <recommendedName>
        <fullName evidence="4">C2H2-type domain-containing protein</fullName>
    </recommendedName>
</protein>
<sequence length="396" mass="43762">MQNSDDTQLLRDYSDTGSCSRSGSNTSGEQALDSTLTNDEKYTFACPYYIFDSSKYAKCFTHEIGGLHRLPQHIIRTHMNWCDRCKESFHSPKELDKHSENASCQPQAEYPVGYLNKSIFDNRIKAGSGASEQEKYRHLYQALFNRDLPANIYFKYHGPPHGEAYGQAMLHTFLQCITDKIAETPMYQFLPLHEAKKLLISMIQDVADSLMNATEMRRQELSQLATKIVQKGLGPMSPPSLLVPGPFTLPVGIPPTEVAPPESLNLNLMWLLQGGQNANTTYQQPYSGYVERRFADVQWPIGTLDLTAYTNLTPGAIGNMAPTALDRAPGNYVNGIGAGNHVQFPTNTNHNSDTGFEVGISTGWPLQYTFCFNCGAPVRAENAALLAATVALCGAC</sequence>